<dbReference type="Proteomes" id="UP001143981">
    <property type="component" value="Unassembled WGS sequence"/>
</dbReference>
<evidence type="ECO:0000256" key="1">
    <source>
        <dbReference type="ARBA" id="ARBA00004141"/>
    </source>
</evidence>
<keyword evidence="3 5" id="KW-1133">Transmembrane helix</keyword>
<feature type="transmembrane region" description="Helical" evidence="5">
    <location>
        <begin position="35"/>
        <end position="57"/>
    </location>
</feature>
<feature type="transmembrane region" description="Helical" evidence="5">
    <location>
        <begin position="221"/>
        <end position="242"/>
    </location>
</feature>
<dbReference type="Pfam" id="PF00003">
    <property type="entry name" value="7tm_3"/>
    <property type="match status" value="1"/>
</dbReference>
<dbReference type="GO" id="GO:0016020">
    <property type="term" value="C:membrane"/>
    <property type="evidence" value="ECO:0007669"/>
    <property type="project" value="UniProtKB-SubCell"/>
</dbReference>
<feature type="transmembrane region" description="Helical" evidence="5">
    <location>
        <begin position="145"/>
        <end position="166"/>
    </location>
</feature>
<feature type="transmembrane region" description="Helical" evidence="5">
    <location>
        <begin position="186"/>
        <end position="209"/>
    </location>
</feature>
<name>A0A9W7Y3D1_9FUNG</name>
<evidence type="ECO:0000313" key="7">
    <source>
        <dbReference type="EMBL" id="KAJ1726317.1"/>
    </source>
</evidence>
<evidence type="ECO:0000259" key="6">
    <source>
        <dbReference type="Pfam" id="PF00003"/>
    </source>
</evidence>
<feature type="transmembrane region" description="Helical" evidence="5">
    <location>
        <begin position="105"/>
        <end position="125"/>
    </location>
</feature>
<proteinExistence type="predicted"/>
<sequence length="362" mass="41090">MGNALSASLTESEQQRVDAAAFMHQKLDPRGTADLVMIIVISIVYAFDIAAAGWALYNRNYPPIKCKSPLLMAAILVCTILWFVGDIQANGQVPLRGTPMANCRAFAVWIRIILGVCMASALIALRAYGLHRVFRQGRPFRGWGLYLPFLVYCMCMLAFGIVAQALPEEKSMYYIDAVDLCDASNGFRVAIFAILWVTWVVVACLSWRIRKIKSSFNESRESAMACLAVFAVLIFTTSMHYSLKWFPFRTVYRVLATSFDHLVINMFWWAIMGVPLFNCLFRKQQYLSMWVAKLTEDGLNQQYDVSSRETSKRSLSARRVRNSLLASVRATDLYYNDVDLHQLPLDAGYPLFDPAYDAHRPF</sequence>
<comment type="subcellular location">
    <subcellularLocation>
        <location evidence="1">Membrane</location>
        <topology evidence="1">Multi-pass membrane protein</topology>
    </subcellularLocation>
</comment>
<evidence type="ECO:0000256" key="4">
    <source>
        <dbReference type="ARBA" id="ARBA00023136"/>
    </source>
</evidence>
<evidence type="ECO:0000256" key="3">
    <source>
        <dbReference type="ARBA" id="ARBA00022989"/>
    </source>
</evidence>
<dbReference type="OrthoDB" id="5548522at2759"/>
<dbReference type="InterPro" id="IPR017978">
    <property type="entry name" value="GPCR_3_C"/>
</dbReference>
<evidence type="ECO:0000313" key="8">
    <source>
        <dbReference type="Proteomes" id="UP001143981"/>
    </source>
</evidence>
<accession>A0A9W7Y3D1</accession>
<feature type="transmembrane region" description="Helical" evidence="5">
    <location>
        <begin position="262"/>
        <end position="281"/>
    </location>
</feature>
<protein>
    <recommendedName>
        <fullName evidence="6">G-protein coupled receptors family 3 profile domain-containing protein</fullName>
    </recommendedName>
</protein>
<gene>
    <name evidence="7" type="ORF">LPJ61_005268</name>
</gene>
<dbReference type="EMBL" id="JANBOI010001630">
    <property type="protein sequence ID" value="KAJ1726317.1"/>
    <property type="molecule type" value="Genomic_DNA"/>
</dbReference>
<feature type="domain" description="G-protein coupled receptors family 3 profile" evidence="6">
    <location>
        <begin position="34"/>
        <end position="255"/>
    </location>
</feature>
<evidence type="ECO:0000256" key="2">
    <source>
        <dbReference type="ARBA" id="ARBA00022692"/>
    </source>
</evidence>
<feature type="transmembrane region" description="Helical" evidence="5">
    <location>
        <begin position="69"/>
        <end position="85"/>
    </location>
</feature>
<dbReference type="GO" id="GO:0004930">
    <property type="term" value="F:G protein-coupled receptor activity"/>
    <property type="evidence" value="ECO:0007669"/>
    <property type="project" value="InterPro"/>
</dbReference>
<feature type="non-terminal residue" evidence="7">
    <location>
        <position position="362"/>
    </location>
</feature>
<keyword evidence="2 5" id="KW-0812">Transmembrane</keyword>
<evidence type="ECO:0000256" key="5">
    <source>
        <dbReference type="SAM" id="Phobius"/>
    </source>
</evidence>
<comment type="caution">
    <text evidence="7">The sequence shown here is derived from an EMBL/GenBank/DDBJ whole genome shotgun (WGS) entry which is preliminary data.</text>
</comment>
<keyword evidence="8" id="KW-1185">Reference proteome</keyword>
<reference evidence="7" key="1">
    <citation type="submission" date="2022-07" db="EMBL/GenBank/DDBJ databases">
        <title>Phylogenomic reconstructions and comparative analyses of Kickxellomycotina fungi.</title>
        <authorList>
            <person name="Reynolds N.K."/>
            <person name="Stajich J.E."/>
            <person name="Barry K."/>
            <person name="Grigoriev I.V."/>
            <person name="Crous P."/>
            <person name="Smith M.E."/>
        </authorList>
    </citation>
    <scope>NUCLEOTIDE SEQUENCE</scope>
    <source>
        <strain evidence="7">BCRC 34381</strain>
    </source>
</reference>
<keyword evidence="4 5" id="KW-0472">Membrane</keyword>
<organism evidence="7 8">
    <name type="scientific">Coemansia biformis</name>
    <dbReference type="NCBI Taxonomy" id="1286918"/>
    <lineage>
        <taxon>Eukaryota</taxon>
        <taxon>Fungi</taxon>
        <taxon>Fungi incertae sedis</taxon>
        <taxon>Zoopagomycota</taxon>
        <taxon>Kickxellomycotina</taxon>
        <taxon>Kickxellomycetes</taxon>
        <taxon>Kickxellales</taxon>
        <taxon>Kickxellaceae</taxon>
        <taxon>Coemansia</taxon>
    </lineage>
</organism>
<dbReference type="AlphaFoldDB" id="A0A9W7Y3D1"/>